<dbReference type="SUPFAM" id="SSF50978">
    <property type="entry name" value="WD40 repeat-like"/>
    <property type="match status" value="1"/>
</dbReference>
<evidence type="ECO:0000313" key="12">
    <source>
        <dbReference type="EMBL" id="KAG5196008.1"/>
    </source>
</evidence>
<dbReference type="GO" id="GO:0007288">
    <property type="term" value="P:sperm axoneme assembly"/>
    <property type="evidence" value="ECO:0007669"/>
    <property type="project" value="TreeGrafter"/>
</dbReference>
<feature type="coiled-coil region" evidence="10">
    <location>
        <begin position="721"/>
        <end position="814"/>
    </location>
</feature>
<keyword evidence="4" id="KW-0677">Repeat</keyword>
<accession>A0A835ZU22</accession>
<evidence type="ECO:0000256" key="5">
    <source>
        <dbReference type="ARBA" id="ARBA00023054"/>
    </source>
</evidence>
<dbReference type="PANTHER" id="PTHR14885:SF1">
    <property type="entry name" value="CILIA- AND FLAGELLA-ASSOCIATED PROTEIN 43"/>
    <property type="match status" value="1"/>
</dbReference>
<proteinExistence type="inferred from homology"/>
<evidence type="ECO:0000256" key="4">
    <source>
        <dbReference type="ARBA" id="ARBA00022737"/>
    </source>
</evidence>
<dbReference type="InterPro" id="IPR015943">
    <property type="entry name" value="WD40/YVTN_repeat-like_dom_sf"/>
</dbReference>
<dbReference type="Gene3D" id="2.130.10.10">
    <property type="entry name" value="YVTN repeat-like/Quinoprotein amine dehydrogenase"/>
    <property type="match status" value="2"/>
</dbReference>
<evidence type="ECO:0000256" key="7">
    <source>
        <dbReference type="ARBA" id="ARBA00023273"/>
    </source>
</evidence>
<protein>
    <recommendedName>
        <fullName evidence="9">Cilia- and flagella-associated protein 43</fullName>
    </recommendedName>
</protein>
<dbReference type="EMBL" id="JAEMGP010000022">
    <property type="protein sequence ID" value="KAG5196008.1"/>
    <property type="molecule type" value="Genomic_DNA"/>
</dbReference>
<keyword evidence="7" id="KW-0966">Cell projection</keyword>
<dbReference type="PANTHER" id="PTHR14885">
    <property type="entry name" value="CILIA- AND FLAGELLA-ASSOCIATED PROTEIN 43-RELATED"/>
    <property type="match status" value="1"/>
</dbReference>
<dbReference type="Proteomes" id="UP000664991">
    <property type="component" value="Unassembled WGS sequence"/>
</dbReference>
<evidence type="ECO:0000256" key="6">
    <source>
        <dbReference type="ARBA" id="ARBA00023212"/>
    </source>
</evidence>
<dbReference type="InterPro" id="IPR036322">
    <property type="entry name" value="WD40_repeat_dom_sf"/>
</dbReference>
<name>A0A835ZU22_SHEEP</name>
<evidence type="ECO:0000256" key="10">
    <source>
        <dbReference type="SAM" id="Coils"/>
    </source>
</evidence>
<gene>
    <name evidence="12" type="ORF">JEQ12_011644</name>
</gene>
<evidence type="ECO:0000256" key="2">
    <source>
        <dbReference type="ARBA" id="ARBA00022490"/>
    </source>
</evidence>
<organism evidence="12 13">
    <name type="scientific">Ovis aries</name>
    <name type="common">Sheep</name>
    <dbReference type="NCBI Taxonomy" id="9940"/>
    <lineage>
        <taxon>Eukaryota</taxon>
        <taxon>Metazoa</taxon>
        <taxon>Chordata</taxon>
        <taxon>Craniata</taxon>
        <taxon>Vertebrata</taxon>
        <taxon>Euteleostomi</taxon>
        <taxon>Mammalia</taxon>
        <taxon>Eutheria</taxon>
        <taxon>Laurasiatheria</taxon>
        <taxon>Artiodactyla</taxon>
        <taxon>Ruminantia</taxon>
        <taxon>Pecora</taxon>
        <taxon>Bovidae</taxon>
        <taxon>Caprinae</taxon>
        <taxon>Ovis</taxon>
    </lineage>
</organism>
<evidence type="ECO:0000256" key="3">
    <source>
        <dbReference type="ARBA" id="ARBA00022574"/>
    </source>
</evidence>
<evidence type="ECO:0000256" key="8">
    <source>
        <dbReference type="ARBA" id="ARBA00023605"/>
    </source>
</evidence>
<comment type="similarity">
    <text evidence="8">Belongs to the CFAP43 family.</text>
</comment>
<reference evidence="12 13" key="1">
    <citation type="submission" date="2020-12" db="EMBL/GenBank/DDBJ databases">
        <title>De novo assembly of Tibetan sheep genome.</title>
        <authorList>
            <person name="Li X."/>
        </authorList>
    </citation>
    <scope>NUCLEOTIDE SEQUENCE [LARGE SCALE GENOMIC DNA]</scope>
    <source>
        <tissue evidence="12">Heart</tissue>
    </source>
</reference>
<feature type="region of interest" description="Disordered" evidence="11">
    <location>
        <begin position="607"/>
        <end position="628"/>
    </location>
</feature>
<evidence type="ECO:0000313" key="13">
    <source>
        <dbReference type="Proteomes" id="UP000664991"/>
    </source>
</evidence>
<dbReference type="GO" id="GO:0005930">
    <property type="term" value="C:axoneme"/>
    <property type="evidence" value="ECO:0007669"/>
    <property type="project" value="UniProtKB-SubCell"/>
</dbReference>
<keyword evidence="5 10" id="KW-0175">Coiled coil</keyword>
<dbReference type="Pfam" id="PF25828">
    <property type="entry name" value="CC_Cfap43"/>
    <property type="match status" value="4"/>
</dbReference>
<comment type="subcellular location">
    <subcellularLocation>
        <location evidence="1">Cytoplasm</location>
        <location evidence="1">Cytoskeleton</location>
        <location evidence="1">Cilium axoneme</location>
    </subcellularLocation>
</comment>
<evidence type="ECO:0000256" key="1">
    <source>
        <dbReference type="ARBA" id="ARBA00004430"/>
    </source>
</evidence>
<feature type="coiled-coil region" evidence="10">
    <location>
        <begin position="654"/>
        <end position="681"/>
    </location>
</feature>
<sequence>MAQGRERDEVHNVALGASLSVRWVQGFPKQNVHFVNDSTICYPSGNFVIFINIETKKRTVLQCMNGIVGVVATNIPYEVVAFSDRRLRPLIYIYNFPGLTRRTKLKGNVLLDYTLLSFSYCGTYLASYSSLPEFELAVWSVKLPLEDGSFFNETDVIFPQSLPKDPIYGPVLPVSAIAGLVGEEAETFRPKDDLYSLLHPTMHCWTPTSDLYVGCEEGHLLMVNGESLKDGFVYSLLIKDTNYKVEDFLEVERPVEHLMFSPSYRMLLIQIDKGSIFIYTFGEEPTFEKVLEACDGKFQATDFITPGNEYCMTLTQSGEVCVWGIEDGACVSRIYLNIQATVLACSPSSLSAAVGTETGHVYFLDVRDVESPHEVHKSFLSKSPVQHLLYDQRGMYVLVGTSEGHIFVINAKPSSLFEILGFIEMKIRSSKFNDGILILKSRKLMRRFKTELKQTQLCNEVKQTKTKILNKRIIAKHTDNGQGIEIVQAIENEVKLFSNKRKEIKRGIKALAKTVLDMMEENEAADDIAKLEQQEFGLDLEELERLHNENEQEVEKIRKDVEMQNLAKRYLAEIIKEECWNSMAVKGRALKLRKEIVEVQSAIPMVKKHHEEEDEEEEEDGTVKDTSLPNYMLGSLSTDFRVKTAFNSEFDAAYKQKEIEIARVKEKNVRIKEIILDLELEESVWQPEFEDCEKPERTLIVEGSEVIPQPQFMVKPDALWSEEERKLFKEYEKKVKELNEERDKYRKSLEAEMKKLQNSIQESTQNFDEHLKRLFDRRVKAEMVVNQNQTTEAIRKSREDLDMYKEHYDNLLAEDKVRAVASVTSQCDSIAAAWIWGRLKGIQSNLLIEFSPTVKQKAAGLIEMVAFLRRRTEDDEKVQHEIEKVFHELILLQEDKVKFQLNLTIQILLKQGQVELENFQLMLDYSDAILINKIIIEDLNSVIRNQGQKKVASMMESKEVHKGIFQIEWEHKKMEMEMEDLNQKAWDIQMLFFSKDRQKDSD</sequence>
<evidence type="ECO:0000256" key="11">
    <source>
        <dbReference type="SAM" id="MobiDB-lite"/>
    </source>
</evidence>
<keyword evidence="3" id="KW-0853">WD repeat</keyword>
<dbReference type="AlphaFoldDB" id="A0A835ZU22"/>
<comment type="caution">
    <text evidence="12">The sequence shown here is derived from an EMBL/GenBank/DDBJ whole genome shotgun (WGS) entry which is preliminary data.</text>
</comment>
<keyword evidence="2" id="KW-0963">Cytoplasm</keyword>
<evidence type="ECO:0000256" key="9">
    <source>
        <dbReference type="ARBA" id="ARBA00023662"/>
    </source>
</evidence>
<keyword evidence="6" id="KW-0206">Cytoskeleton</keyword>